<dbReference type="Pfam" id="PF00141">
    <property type="entry name" value="peroxidase"/>
    <property type="match status" value="1"/>
</dbReference>
<dbReference type="GO" id="GO:0006979">
    <property type="term" value="P:response to oxidative stress"/>
    <property type="evidence" value="ECO:0007669"/>
    <property type="project" value="InterPro"/>
</dbReference>
<evidence type="ECO:0000259" key="5">
    <source>
        <dbReference type="PROSITE" id="PS50873"/>
    </source>
</evidence>
<feature type="transmembrane region" description="Helical" evidence="4">
    <location>
        <begin position="269"/>
        <end position="289"/>
    </location>
</feature>
<evidence type="ECO:0000256" key="3">
    <source>
        <dbReference type="SAM" id="MobiDB-lite"/>
    </source>
</evidence>
<organism evidence="6 7">
    <name type="scientific">Colletotrichum lupini</name>
    <dbReference type="NCBI Taxonomy" id="145971"/>
    <lineage>
        <taxon>Eukaryota</taxon>
        <taxon>Fungi</taxon>
        <taxon>Dikarya</taxon>
        <taxon>Ascomycota</taxon>
        <taxon>Pezizomycotina</taxon>
        <taxon>Sordariomycetes</taxon>
        <taxon>Hypocreomycetidae</taxon>
        <taxon>Glomerellales</taxon>
        <taxon>Glomerellaceae</taxon>
        <taxon>Colletotrichum</taxon>
        <taxon>Colletotrichum acutatum species complex</taxon>
    </lineage>
</organism>
<dbReference type="PROSITE" id="PS50873">
    <property type="entry name" value="PEROXIDASE_4"/>
    <property type="match status" value="1"/>
</dbReference>
<dbReference type="Gene3D" id="1.10.420.10">
    <property type="entry name" value="Peroxidase, domain 2"/>
    <property type="match status" value="1"/>
</dbReference>
<dbReference type="EC" id="1.11.1.-" evidence="2"/>
<dbReference type="PANTHER" id="PTHR23028">
    <property type="entry name" value="ACETYLTRANSFERASE"/>
    <property type="match status" value="1"/>
</dbReference>
<dbReference type="Gene3D" id="1.10.520.10">
    <property type="match status" value="1"/>
</dbReference>
<dbReference type="RefSeq" id="XP_049141753.1">
    <property type="nucleotide sequence ID" value="XM_049284610.1"/>
</dbReference>
<proteinExistence type="inferred from homology"/>
<evidence type="ECO:0000256" key="4">
    <source>
        <dbReference type="SAM" id="Phobius"/>
    </source>
</evidence>
<keyword evidence="4" id="KW-0472">Membrane</keyword>
<dbReference type="GO" id="GO:0004601">
    <property type="term" value="F:peroxidase activity"/>
    <property type="evidence" value="ECO:0007669"/>
    <property type="project" value="UniProtKB-KW"/>
</dbReference>
<dbReference type="GO" id="GO:0016747">
    <property type="term" value="F:acyltransferase activity, transferring groups other than amino-acyl groups"/>
    <property type="evidence" value="ECO:0007669"/>
    <property type="project" value="InterPro"/>
</dbReference>
<comment type="similarity">
    <text evidence="1">Belongs to the peroxidase family.</text>
</comment>
<evidence type="ECO:0000256" key="1">
    <source>
        <dbReference type="RuleBase" id="RU004241"/>
    </source>
</evidence>
<dbReference type="InterPro" id="IPR002656">
    <property type="entry name" value="Acyl_transf_3_dom"/>
</dbReference>
<keyword evidence="2" id="KW-0575">Peroxidase</keyword>
<dbReference type="InterPro" id="IPR050879">
    <property type="entry name" value="Acyltransferase_3"/>
</dbReference>
<reference evidence="6" key="1">
    <citation type="journal article" date="2021" name="Mol. Plant Microbe Interact.">
        <title>Complete Genome Sequence of the Plant-Pathogenic Fungus Colletotrichum lupini.</title>
        <authorList>
            <person name="Baroncelli R."/>
            <person name="Pensec F."/>
            <person name="Da Lio D."/>
            <person name="Boufleur T."/>
            <person name="Vicente I."/>
            <person name="Sarrocco S."/>
            <person name="Picot A."/>
            <person name="Baraldi E."/>
            <person name="Sukno S."/>
            <person name="Thon M."/>
            <person name="Le Floch G."/>
        </authorList>
    </citation>
    <scope>NUCLEOTIDE SEQUENCE</scope>
    <source>
        <strain evidence="6">IMI 504893</strain>
    </source>
</reference>
<dbReference type="Proteomes" id="UP000830671">
    <property type="component" value="Chromosome 3"/>
</dbReference>
<feature type="transmembrane region" description="Helical" evidence="4">
    <location>
        <begin position="142"/>
        <end position="166"/>
    </location>
</feature>
<dbReference type="InterPro" id="IPR010255">
    <property type="entry name" value="Haem_peroxidase_sf"/>
</dbReference>
<name>A0A9Q8WES5_9PEZI</name>
<feature type="transmembrane region" description="Helical" evidence="4">
    <location>
        <begin position="450"/>
        <end position="469"/>
    </location>
</feature>
<keyword evidence="7" id="KW-1185">Reference proteome</keyword>
<evidence type="ECO:0000313" key="7">
    <source>
        <dbReference type="Proteomes" id="UP000830671"/>
    </source>
</evidence>
<feature type="domain" description="Plant heme peroxidase family profile" evidence="5">
    <location>
        <begin position="764"/>
        <end position="968"/>
    </location>
</feature>
<dbReference type="GO" id="GO:0046872">
    <property type="term" value="F:metal ion binding"/>
    <property type="evidence" value="ECO:0007669"/>
    <property type="project" value="UniProtKB-UniRule"/>
</dbReference>
<dbReference type="EMBL" id="CP019475">
    <property type="protein sequence ID" value="UQC80122.1"/>
    <property type="molecule type" value="Genomic_DNA"/>
</dbReference>
<dbReference type="Pfam" id="PF01757">
    <property type="entry name" value="Acyl_transf_3"/>
    <property type="match status" value="1"/>
</dbReference>
<feature type="transmembrane region" description="Helical" evidence="4">
    <location>
        <begin position="310"/>
        <end position="332"/>
    </location>
</feature>
<dbReference type="PANTHER" id="PTHR23028:SF134">
    <property type="entry name" value="PUTATIVE (AFU_ORTHOLOGUE AFUA_4G08520)-RELATED"/>
    <property type="match status" value="1"/>
</dbReference>
<dbReference type="GeneID" id="73339620"/>
<evidence type="ECO:0000256" key="2">
    <source>
        <dbReference type="RuleBase" id="RU363051"/>
    </source>
</evidence>
<evidence type="ECO:0000313" key="6">
    <source>
        <dbReference type="EMBL" id="UQC80122.1"/>
    </source>
</evidence>
<keyword evidence="4" id="KW-0812">Transmembrane</keyword>
<dbReference type="SUPFAM" id="SSF48113">
    <property type="entry name" value="Heme-dependent peroxidases"/>
    <property type="match status" value="1"/>
</dbReference>
<feature type="transmembrane region" description="Helical" evidence="4">
    <location>
        <begin position="195"/>
        <end position="214"/>
    </location>
</feature>
<accession>A0A9Q8WES5</accession>
<feature type="transmembrane region" description="Helical" evidence="4">
    <location>
        <begin position="102"/>
        <end position="122"/>
    </location>
</feature>
<keyword evidence="4" id="KW-1133">Transmembrane helix</keyword>
<sequence>MASQAECHLRHLPNSYDSEGIGPLDLDTPSKEAYEAEEEIPLVDHDDDFGVVVPRTHPRARQLPVWLRYPRNIFRALIPSFLKASDPNAVQKPLHPTAWLDGLRGVAAFFVVCHHWSLVTANMNIHRGFMSDDDPMFIQLPIIRLVISGFWSVCVFFVISGFALSYKPLKLLGQHKTAEFATAAASSAFRRHIRLFLPPAMTTFVIAWISYFGWFEIPTSGVAVPALRPPRFDRAYDQLWDWAMNLIGLSDPFGRNLRRGEGYPYEPTLWTIPIEFDCSLVIFLAHVAFSRLRTRVRLGMNLFLVAYTLYFNYWQYFLFLAGLLCANLHFYWQPAIGNNTLPYVAAAATPGPRGRFARLSFSLTSSPTYSVTKKMLGTLSFLGALWLLSYPKGTGTAGLSPGYKTLVAITPERYGEGEYLWIPLASAWLVLSVDRSPFLQPLFTNRVIQYFGRISYALYLVHGSLLWLYGWHLVRFFTGLTGAETSGQFTFGVLLATCFFMPGVVCVADFAQRYLDANAVKFAAWFEGKLIDKRRGPKTCDLRRESFFLERKIHIIMPMRRKELLPLTPTTFPSKKEEGEMNISPPSPLLPPSPPTTAAALSAIPRGSTEGFVAANKNPRVSGRDAPSGQGPDASQIRFPLTDGLVVAVISGIAALSHSVGAAYVWPSKYDEIEDILSLQTGYRSRGFVEGVTPCSFGGNIAGRQFAAEWIRTAFHDVATTDAAAGTGGLDGSIWFEVGRAENGGAAFNNTFNFFSNLYSIRASAADLLAMSVVVANAGCGGAKMPFRAGRVDASTAGPAGVPEPQTPLDTTLATFAKAGFSQSEMISLVACGHTLGGVHSRNNPHITGLDPSPDTVTKFDSTFDDFDNRIATEYVRGNTSNPLVVGRNETLNSDKHIFSSDGNKTIRDLGCTKNGFRTACADVFTRMIDTVPATVQLTEPVEPVDIKPYVTLALSGNGSLAFSGWVRVRTTQGTGRDTGDLAVHLSFADRGGEGSVVVPATLDEGGATHGLWGETFAWYQFETAISAASGISSFLVHLTTPSSNATSVYKNDGSGFPLDDALLYQAASSCVNRTSVNNERTFTVTAAVLKERAGDAVTMDIVRLVRRSEAIHRRLDVESVELAATGEEDSGYALFQAQVQLATSGWSTSFDLVLGGEKEVRVDFLKTQACPRSVPRSTRIGIITPVAAILNSETIQDLVPRLLLRLKKDNIPSERETEATEHMLPGYCKNACDGIPQQYQREYHKDTITPKQECMTSIIICSSEDHLSSSNTCAKSHDMLVFDTRIPQKSLAAGRVGAVTQGKTPWCLLPIVPAQTA</sequence>
<feature type="transmembrane region" description="Helical" evidence="4">
    <location>
        <begin position="489"/>
        <end position="511"/>
    </location>
</feature>
<dbReference type="KEGG" id="clup:CLUP02_05604"/>
<feature type="transmembrane region" description="Helical" evidence="4">
    <location>
        <begin position="645"/>
        <end position="666"/>
    </location>
</feature>
<feature type="region of interest" description="Disordered" evidence="3">
    <location>
        <begin position="613"/>
        <end position="635"/>
    </location>
</feature>
<dbReference type="InterPro" id="IPR002016">
    <property type="entry name" value="Haem_peroxidase"/>
</dbReference>
<protein>
    <recommendedName>
        <fullName evidence="2">Peroxidase</fullName>
        <ecNumber evidence="2">1.11.1.-</ecNumber>
    </recommendedName>
</protein>
<gene>
    <name evidence="6" type="ORF">CLUP02_05604</name>
</gene>
<keyword evidence="2" id="KW-0560">Oxidoreductase</keyword>
<dbReference type="GO" id="GO:0020037">
    <property type="term" value="F:heme binding"/>
    <property type="evidence" value="ECO:0007669"/>
    <property type="project" value="UniProtKB-UniRule"/>
</dbReference>